<organism evidence="4 5">
    <name type="scientific">Coccomyxa subellipsoidea (strain C-169)</name>
    <name type="common">Green microalga</name>
    <dbReference type="NCBI Taxonomy" id="574566"/>
    <lineage>
        <taxon>Eukaryota</taxon>
        <taxon>Viridiplantae</taxon>
        <taxon>Chlorophyta</taxon>
        <taxon>core chlorophytes</taxon>
        <taxon>Trebouxiophyceae</taxon>
        <taxon>Trebouxiophyceae incertae sedis</taxon>
        <taxon>Coccomyxaceae</taxon>
        <taxon>Coccomyxa</taxon>
        <taxon>Coccomyxa subellipsoidea</taxon>
    </lineage>
</organism>
<dbReference type="AlphaFoldDB" id="I0Z542"/>
<evidence type="ECO:0000313" key="5">
    <source>
        <dbReference type="Proteomes" id="UP000007264"/>
    </source>
</evidence>
<dbReference type="InterPro" id="IPR008979">
    <property type="entry name" value="Galactose-bd-like_sf"/>
</dbReference>
<dbReference type="SUPFAM" id="SSF49785">
    <property type="entry name" value="Galactose-binding domain-like"/>
    <property type="match status" value="1"/>
</dbReference>
<dbReference type="EMBL" id="AGSI01000003">
    <property type="protein sequence ID" value="EIE25761.1"/>
    <property type="molecule type" value="Genomic_DNA"/>
</dbReference>
<sequence>MLGHKGALLPSGMMPGGLPVFSHPRSRCTLASRPQRRPVCVRSEVSAPKGGGNSGENRRRKPWRKRSKDAASKKDKETPAAASQQDKQPKGEVSTKSEARSSIDKGPGGEDGADTSFVDDFNPVVLGRKSRQMLNNVWKQFTKLGSPVTSNLYLDSELSGPIVEVGEFETPQAANTTVLVTGATGRVGRVLVRKLVLRGYKVTVLARNREEVAQSLPSSVRIVEGDITDVQACRTAIAYADKVVYCARARTSSIEDVKAVEEDGVIRLAVELQDMRQRRAARRKGRNPTGKLKLAEARNFAADWAVERRGDEAGGDEEEGGYSSSLMKSKRSKFTKAVKDEVSTSVNSRKNLIFEGTVNTKGGTAQVGTPLDVGASLGDCEGIYLRACGDGQQYVVQLTQEGGEAYTARINTGMKFMNFRLPFSAFRYNSGGDGPAPIDPAKITRLSVRFENKKSMPPVMKPGNEWLPLFSDSFAKSFKLEIDRVKALPGGEETDFILVSCAGAVAAASSGGEEPSASGAAMLSHKRRGEAALRLSGLGYTIVRPGPLLEEPGGYKALVFDQACIGERISQGISCADVADVCLKALHDAAARNKTFEVCHEYTPERGLQQYELVAHLPDKANNYLGPALAVLEKNT</sequence>
<dbReference type="PANTHER" id="PTHR15020:SF47">
    <property type="entry name" value="NAD(P)-BINDING DOMAIN-CONTAINING PROTEIN"/>
    <property type="match status" value="1"/>
</dbReference>
<dbReference type="InterPro" id="IPR016040">
    <property type="entry name" value="NAD(P)-bd_dom"/>
</dbReference>
<dbReference type="Pfam" id="PF08547">
    <property type="entry name" value="CIA30"/>
    <property type="match status" value="1"/>
</dbReference>
<evidence type="ECO:0000256" key="1">
    <source>
        <dbReference type="SAM" id="MobiDB-lite"/>
    </source>
</evidence>
<dbReference type="Pfam" id="PF13460">
    <property type="entry name" value="NAD_binding_10"/>
    <property type="match status" value="2"/>
</dbReference>
<feature type="compositionally biased region" description="Basic and acidic residues" evidence="1">
    <location>
        <begin position="87"/>
        <end position="103"/>
    </location>
</feature>
<name>I0Z542_COCSC</name>
<dbReference type="eggNOG" id="KOG1203">
    <property type="taxonomic scope" value="Eukaryota"/>
</dbReference>
<feature type="domain" description="NADH:ubiquinone oxidoreductase intermediate-associated protein 30" evidence="2">
    <location>
        <begin position="316"/>
        <end position="454"/>
    </location>
</feature>
<protein>
    <submittedName>
        <fullName evidence="4">NAD(P)-binding protein</fullName>
    </submittedName>
</protein>
<dbReference type="Proteomes" id="UP000007264">
    <property type="component" value="Unassembled WGS sequence"/>
</dbReference>
<dbReference type="STRING" id="574566.I0Z542"/>
<dbReference type="InterPro" id="IPR036291">
    <property type="entry name" value="NAD(P)-bd_dom_sf"/>
</dbReference>
<dbReference type="OrthoDB" id="10254221at2759"/>
<dbReference type="KEGG" id="csl:COCSUDRAFT_64824"/>
<proteinExistence type="predicted"/>
<evidence type="ECO:0000259" key="2">
    <source>
        <dbReference type="Pfam" id="PF08547"/>
    </source>
</evidence>
<accession>I0Z542</accession>
<dbReference type="SUPFAM" id="SSF51735">
    <property type="entry name" value="NAD(P)-binding Rossmann-fold domains"/>
    <property type="match status" value="1"/>
</dbReference>
<gene>
    <name evidence="4" type="ORF">COCSUDRAFT_64824</name>
</gene>
<dbReference type="RefSeq" id="XP_005650305.1">
    <property type="nucleotide sequence ID" value="XM_005650248.1"/>
</dbReference>
<comment type="caution">
    <text evidence="4">The sequence shown here is derived from an EMBL/GenBank/DDBJ whole genome shotgun (WGS) entry which is preliminary data.</text>
</comment>
<feature type="domain" description="NAD(P)-binding" evidence="3">
    <location>
        <begin position="496"/>
        <end position="588"/>
    </location>
</feature>
<keyword evidence="5" id="KW-1185">Reference proteome</keyword>
<feature type="compositionally biased region" description="Basic and acidic residues" evidence="1">
    <location>
        <begin position="68"/>
        <end position="78"/>
    </location>
</feature>
<dbReference type="PANTHER" id="PTHR15020">
    <property type="entry name" value="FLAVIN REDUCTASE-RELATED"/>
    <property type="match status" value="1"/>
</dbReference>
<dbReference type="Gene3D" id="3.40.50.720">
    <property type="entry name" value="NAD(P)-binding Rossmann-like Domain"/>
    <property type="match status" value="2"/>
</dbReference>
<reference evidence="4 5" key="1">
    <citation type="journal article" date="2012" name="Genome Biol.">
        <title>The genome of the polar eukaryotic microalga coccomyxa subellipsoidea reveals traits of cold adaptation.</title>
        <authorList>
            <person name="Blanc G."/>
            <person name="Agarkova I."/>
            <person name="Grimwood J."/>
            <person name="Kuo A."/>
            <person name="Brueggeman A."/>
            <person name="Dunigan D."/>
            <person name="Gurnon J."/>
            <person name="Ladunga I."/>
            <person name="Lindquist E."/>
            <person name="Lucas S."/>
            <person name="Pangilinan J."/>
            <person name="Proschold T."/>
            <person name="Salamov A."/>
            <person name="Schmutz J."/>
            <person name="Weeks D."/>
            <person name="Yamada T."/>
            <person name="Claverie J.M."/>
            <person name="Grigoriev I."/>
            <person name="Van Etten J."/>
            <person name="Lomsadze A."/>
            <person name="Borodovsky M."/>
        </authorList>
    </citation>
    <scope>NUCLEOTIDE SEQUENCE [LARGE SCALE GENOMIC DNA]</scope>
    <source>
        <strain evidence="4 5">C-169</strain>
    </source>
</reference>
<feature type="domain" description="NAD(P)-binding" evidence="3">
    <location>
        <begin position="182"/>
        <end position="269"/>
    </location>
</feature>
<dbReference type="InterPro" id="IPR013857">
    <property type="entry name" value="NADH-UbQ_OxRdtase-assoc_prot30"/>
</dbReference>
<evidence type="ECO:0000313" key="4">
    <source>
        <dbReference type="EMBL" id="EIE25761.1"/>
    </source>
</evidence>
<feature type="compositionally biased region" description="Basic residues" evidence="1">
    <location>
        <begin position="58"/>
        <end position="67"/>
    </location>
</feature>
<feature type="region of interest" description="Disordered" evidence="1">
    <location>
        <begin position="29"/>
        <end position="118"/>
    </location>
</feature>
<dbReference type="GeneID" id="17043765"/>
<evidence type="ECO:0000259" key="3">
    <source>
        <dbReference type="Pfam" id="PF13460"/>
    </source>
</evidence>